<feature type="compositionally biased region" description="Basic and acidic residues" evidence="1">
    <location>
        <begin position="144"/>
        <end position="154"/>
    </location>
</feature>
<sequence length="204" mass="21324">MANSPRVPHHVTALLSHLTSRPGVQSTMILARKDGSIIQCTGELAASENLSRSNSTAIAAAEISTTQPSESSPASPDASTPAPYQPSQAETLAAHIFNFVTSASALGLTLAHPVPTQSGNGRSSSGLNGDYDGYGAGSTNTAAPREEDHDAGLDREEEDEVKLLRMRTRKHEIVVVPDRKYLLCVVHAATHSGASGSAGTRVSR</sequence>
<dbReference type="PANTHER" id="PTHR10779">
    <property type="entry name" value="DYNEIN LIGHT CHAIN ROADBLOCK"/>
    <property type="match status" value="1"/>
</dbReference>
<protein>
    <recommendedName>
        <fullName evidence="4">Roadblock/LAMTOR2 domain-containing protein</fullName>
    </recommendedName>
</protein>
<feature type="compositionally biased region" description="Low complexity" evidence="1">
    <location>
        <begin position="62"/>
        <end position="82"/>
    </location>
</feature>
<feature type="region of interest" description="Disordered" evidence="1">
    <location>
        <begin position="62"/>
        <end position="86"/>
    </location>
</feature>
<organism evidence="2 3">
    <name type="scientific">Penicillium oxalicum (strain 114-2 / CGMCC 5302)</name>
    <name type="common">Penicillium decumbens</name>
    <dbReference type="NCBI Taxonomy" id="933388"/>
    <lineage>
        <taxon>Eukaryota</taxon>
        <taxon>Fungi</taxon>
        <taxon>Dikarya</taxon>
        <taxon>Ascomycota</taxon>
        <taxon>Pezizomycotina</taxon>
        <taxon>Eurotiomycetes</taxon>
        <taxon>Eurotiomycetidae</taxon>
        <taxon>Eurotiales</taxon>
        <taxon>Aspergillaceae</taxon>
        <taxon>Penicillium</taxon>
    </lineage>
</organism>
<feature type="compositionally biased region" description="Low complexity" evidence="1">
    <location>
        <begin position="118"/>
        <end position="129"/>
    </location>
</feature>
<evidence type="ECO:0008006" key="4">
    <source>
        <dbReference type="Google" id="ProtNLM"/>
    </source>
</evidence>
<evidence type="ECO:0000313" key="3">
    <source>
        <dbReference type="Proteomes" id="UP000019376"/>
    </source>
</evidence>
<dbReference type="Gene3D" id="3.30.450.30">
    <property type="entry name" value="Dynein light chain 2a, cytoplasmic"/>
    <property type="match status" value="1"/>
</dbReference>
<proteinExistence type="predicted"/>
<name>S7ZDQ6_PENO1</name>
<dbReference type="EMBL" id="KB644411">
    <property type="protein sequence ID" value="EPS28399.1"/>
    <property type="molecule type" value="Genomic_DNA"/>
</dbReference>
<dbReference type="PhylomeDB" id="S7ZDQ6"/>
<dbReference type="AlphaFoldDB" id="S7ZDQ6"/>
<dbReference type="STRING" id="933388.S7ZDQ6"/>
<dbReference type="SUPFAM" id="SSF103196">
    <property type="entry name" value="Roadblock/LC7 domain"/>
    <property type="match status" value="1"/>
</dbReference>
<evidence type="ECO:0000313" key="2">
    <source>
        <dbReference type="EMBL" id="EPS28399.1"/>
    </source>
</evidence>
<reference evidence="2 3" key="1">
    <citation type="journal article" date="2013" name="PLoS ONE">
        <title>Genomic and secretomic analyses reveal unique features of the lignocellulolytic enzyme system of Penicillium decumbens.</title>
        <authorList>
            <person name="Liu G."/>
            <person name="Zhang L."/>
            <person name="Wei X."/>
            <person name="Zou G."/>
            <person name="Qin Y."/>
            <person name="Ma L."/>
            <person name="Li J."/>
            <person name="Zheng H."/>
            <person name="Wang S."/>
            <person name="Wang C."/>
            <person name="Xun L."/>
            <person name="Zhao G.-P."/>
            <person name="Zhou Z."/>
            <person name="Qu Y."/>
        </authorList>
    </citation>
    <scope>NUCLEOTIDE SEQUENCE [LARGE SCALE GENOMIC DNA]</scope>
    <source>
        <strain evidence="3">114-2 / CGMCC 5302</strain>
    </source>
</reference>
<dbReference type="HOGENOM" id="CLU_1282965_0_0_1"/>
<feature type="region of interest" description="Disordered" evidence="1">
    <location>
        <begin position="116"/>
        <end position="156"/>
    </location>
</feature>
<evidence type="ECO:0000256" key="1">
    <source>
        <dbReference type="SAM" id="MobiDB-lite"/>
    </source>
</evidence>
<dbReference type="Proteomes" id="UP000019376">
    <property type="component" value="Unassembled WGS sequence"/>
</dbReference>
<keyword evidence="3" id="KW-1185">Reference proteome</keyword>
<accession>S7ZDQ6</accession>
<dbReference type="OrthoDB" id="9985637at2759"/>
<dbReference type="eggNOG" id="ENOG502S7RW">
    <property type="taxonomic scope" value="Eukaryota"/>
</dbReference>
<gene>
    <name evidence="2" type="ORF">PDE_03345</name>
</gene>